<dbReference type="STRING" id="1802603.A3F35_02260"/>
<dbReference type="Proteomes" id="UP000178068">
    <property type="component" value="Unassembled WGS sequence"/>
</dbReference>
<gene>
    <name evidence="2" type="ORF">A3F35_02260</name>
</gene>
<comment type="caution">
    <text evidence="2">The sequence shown here is derived from an EMBL/GenBank/DDBJ whole genome shotgun (WGS) entry which is preliminary data.</text>
</comment>
<dbReference type="EMBL" id="MHCZ01000036">
    <property type="protein sequence ID" value="OGY29328.1"/>
    <property type="molecule type" value="Genomic_DNA"/>
</dbReference>
<dbReference type="Pfam" id="PF12705">
    <property type="entry name" value="PDDEXK_1"/>
    <property type="match status" value="1"/>
</dbReference>
<dbReference type="AlphaFoldDB" id="A0A1G1WNK7"/>
<evidence type="ECO:0000313" key="2">
    <source>
        <dbReference type="EMBL" id="OGY29328.1"/>
    </source>
</evidence>
<name>A0A1G1WNK7_9BACT</name>
<reference evidence="2 3" key="1">
    <citation type="journal article" date="2016" name="Nat. Commun.">
        <title>Thousands of microbial genomes shed light on interconnected biogeochemical processes in an aquifer system.</title>
        <authorList>
            <person name="Anantharaman K."/>
            <person name="Brown C.T."/>
            <person name="Hug L.A."/>
            <person name="Sharon I."/>
            <person name="Castelle C.J."/>
            <person name="Probst A.J."/>
            <person name="Thomas B.C."/>
            <person name="Singh A."/>
            <person name="Wilkins M.J."/>
            <person name="Karaoz U."/>
            <person name="Brodie E.L."/>
            <person name="Williams K.H."/>
            <person name="Hubbard S.S."/>
            <person name="Banfield J.F."/>
        </authorList>
    </citation>
    <scope>NUCLEOTIDE SEQUENCE [LARGE SCALE GENOMIC DNA]</scope>
</reference>
<accession>A0A1G1WNK7</accession>
<feature type="domain" description="PD-(D/E)XK endonuclease-like" evidence="1">
    <location>
        <begin position="10"/>
        <end position="248"/>
    </location>
</feature>
<dbReference type="InterPro" id="IPR011604">
    <property type="entry name" value="PDDEXK-like_dom_sf"/>
</dbReference>
<organism evidence="2 3">
    <name type="scientific">Candidatus Woykebacteria bacterium RIFCSPHIGHO2_12_FULL_45_10</name>
    <dbReference type="NCBI Taxonomy" id="1802603"/>
    <lineage>
        <taxon>Bacteria</taxon>
        <taxon>Candidatus Woykeibacteriota</taxon>
    </lineage>
</organism>
<dbReference type="Gene3D" id="3.90.320.10">
    <property type="match status" value="1"/>
</dbReference>
<evidence type="ECO:0000313" key="3">
    <source>
        <dbReference type="Proteomes" id="UP000178068"/>
    </source>
</evidence>
<sequence>MAFNPNTIWISHTSLNDFEKCRQLYYLRNLYRDTKYGNNFRLQVASPYLTLGEAVHDGIDNLFKRYGPDERSKDNLIYEFNRSWRLKPGKRGGFKDEREEKGFKARGEAMLERFWKHPYFKGSNPIQIDFPKLPLIGEDDAVLVGNFDWLELGETGLHILDFKTGQNEEEEGSLQLPLYALLAEHNLKQPVTKASYWYLDRDDEPVQLPLPNLEEVLTTVKDKAGKVADTVAKKEFVCQSGEERCKFCHEYHAAVDGSAEHVTTDFKRKREVFFLPQ</sequence>
<dbReference type="InterPro" id="IPR038726">
    <property type="entry name" value="PDDEXK_AddAB-type"/>
</dbReference>
<protein>
    <recommendedName>
        <fullName evidence="1">PD-(D/E)XK endonuclease-like domain-containing protein</fullName>
    </recommendedName>
</protein>
<evidence type="ECO:0000259" key="1">
    <source>
        <dbReference type="Pfam" id="PF12705"/>
    </source>
</evidence>
<proteinExistence type="predicted"/>